<gene>
    <name evidence="5" type="ORF">B5K06_29530</name>
</gene>
<dbReference type="GO" id="GO:0030246">
    <property type="term" value="F:carbohydrate binding"/>
    <property type="evidence" value="ECO:0007669"/>
    <property type="project" value="UniProtKB-ARBA"/>
</dbReference>
<dbReference type="CDD" id="cd01536">
    <property type="entry name" value="PBP1_ABC_sugar_binding-like"/>
    <property type="match status" value="1"/>
</dbReference>
<evidence type="ECO:0000256" key="3">
    <source>
        <dbReference type="ARBA" id="ARBA00022729"/>
    </source>
</evidence>
<comment type="similarity">
    <text evidence="2">Belongs to the bacterial solute-binding protein 2 family.</text>
</comment>
<name>A0A370KGE0_9HYPH</name>
<evidence type="ECO:0000313" key="5">
    <source>
        <dbReference type="EMBL" id="RDJ03544.1"/>
    </source>
</evidence>
<dbReference type="InterPro" id="IPR025997">
    <property type="entry name" value="SBP_2_dom"/>
</dbReference>
<proteinExistence type="inferred from homology"/>
<accession>A0A370KGE0</accession>
<evidence type="ECO:0000259" key="4">
    <source>
        <dbReference type="Pfam" id="PF13407"/>
    </source>
</evidence>
<evidence type="ECO:0000256" key="2">
    <source>
        <dbReference type="ARBA" id="ARBA00007639"/>
    </source>
</evidence>
<sequence length="206" mass="22370">MGARCLAELIGGKGVVLETRGSVGSAAAQDRHKGFADEMQKHPEITVQSLNTEWIADTAYKMVLDAFTQNPDIKGVFSHNDEIIRGVFSALRQIGRLVPQGAEGHVAIVGLDGTPLALDRIRKGDQDATVAQDPAAMGGDGIFVQIVSNFEGTQFNNKMRTQPYLINRPELMTRAIGETRRRKRPIRGSRAILSSAPAAGRAFPYK</sequence>
<evidence type="ECO:0000313" key="6">
    <source>
        <dbReference type="Proteomes" id="UP000254939"/>
    </source>
</evidence>
<dbReference type="EMBL" id="NAAC01000042">
    <property type="protein sequence ID" value="RDJ03544.1"/>
    <property type="molecule type" value="Genomic_DNA"/>
</dbReference>
<comment type="subcellular location">
    <subcellularLocation>
        <location evidence="1">Cell envelope</location>
    </subcellularLocation>
</comment>
<feature type="domain" description="Periplasmic binding protein" evidence="4">
    <location>
        <begin position="2"/>
        <end position="141"/>
    </location>
</feature>
<dbReference type="AlphaFoldDB" id="A0A370KGE0"/>
<organism evidence="5 6">
    <name type="scientific">Rhizobium grahamii</name>
    <dbReference type="NCBI Taxonomy" id="1120045"/>
    <lineage>
        <taxon>Bacteria</taxon>
        <taxon>Pseudomonadati</taxon>
        <taxon>Pseudomonadota</taxon>
        <taxon>Alphaproteobacteria</taxon>
        <taxon>Hyphomicrobiales</taxon>
        <taxon>Rhizobiaceae</taxon>
        <taxon>Rhizobium/Agrobacterium group</taxon>
        <taxon>Rhizobium</taxon>
    </lineage>
</organism>
<dbReference type="Proteomes" id="UP000254939">
    <property type="component" value="Unassembled WGS sequence"/>
</dbReference>
<dbReference type="OrthoDB" id="9805127at2"/>
<comment type="caution">
    <text evidence="5">The sequence shown here is derived from an EMBL/GenBank/DDBJ whole genome shotgun (WGS) entry which is preliminary data.</text>
</comment>
<dbReference type="PANTHER" id="PTHR46847">
    <property type="entry name" value="D-ALLOSE-BINDING PERIPLASMIC PROTEIN-RELATED"/>
    <property type="match status" value="1"/>
</dbReference>
<dbReference type="RefSeq" id="WP_114715510.1">
    <property type="nucleotide sequence ID" value="NZ_KZ857269.1"/>
</dbReference>
<protein>
    <recommendedName>
        <fullName evidence="4">Periplasmic binding protein domain-containing protein</fullName>
    </recommendedName>
</protein>
<dbReference type="InterPro" id="IPR028082">
    <property type="entry name" value="Peripla_BP_I"/>
</dbReference>
<dbReference type="GO" id="GO:0030313">
    <property type="term" value="C:cell envelope"/>
    <property type="evidence" value="ECO:0007669"/>
    <property type="project" value="UniProtKB-SubCell"/>
</dbReference>
<dbReference type="Gene3D" id="3.40.50.2300">
    <property type="match status" value="1"/>
</dbReference>
<dbReference type="SUPFAM" id="SSF53822">
    <property type="entry name" value="Periplasmic binding protein-like I"/>
    <property type="match status" value="1"/>
</dbReference>
<dbReference type="Pfam" id="PF13407">
    <property type="entry name" value="Peripla_BP_4"/>
    <property type="match status" value="1"/>
</dbReference>
<reference evidence="5 6" key="1">
    <citation type="submission" date="2017-03" db="EMBL/GenBank/DDBJ databases">
        <title>Genome analysis of Rhizobial strains effectives or ineffectives for nitrogen fixation isolated from bean seeds.</title>
        <authorList>
            <person name="Peralta H."/>
            <person name="Aguilar-Vera A."/>
            <person name="Mora Y."/>
            <person name="Vargas-Lagunas C."/>
            <person name="Girard L."/>
            <person name="Mora J."/>
        </authorList>
    </citation>
    <scope>NUCLEOTIDE SEQUENCE [LARGE SCALE GENOMIC DNA]</scope>
    <source>
        <strain evidence="5 6">CCGM3</strain>
    </source>
</reference>
<evidence type="ECO:0000256" key="1">
    <source>
        <dbReference type="ARBA" id="ARBA00004196"/>
    </source>
</evidence>
<keyword evidence="3" id="KW-0732">Signal</keyword>
<dbReference type="PANTHER" id="PTHR46847:SF1">
    <property type="entry name" value="D-ALLOSE-BINDING PERIPLASMIC PROTEIN-RELATED"/>
    <property type="match status" value="1"/>
</dbReference>